<proteinExistence type="inferred from homology"/>
<reference evidence="9 10" key="1">
    <citation type="submission" date="2019-06" db="EMBL/GenBank/DDBJ databases">
        <title>Sequencing the genomes of 1000 actinobacteria strains.</title>
        <authorList>
            <person name="Klenk H.-P."/>
        </authorList>
    </citation>
    <scope>NUCLEOTIDE SEQUENCE [LARGE SCALE GENOMIC DNA]</scope>
    <source>
        <strain evidence="9 10">DSM 21776</strain>
    </source>
</reference>
<protein>
    <submittedName>
        <fullName evidence="9">Exopolysaccharide biosynthesis polyprenyl glycosylphosphotransferase</fullName>
    </submittedName>
</protein>
<dbReference type="GO" id="GO:0016780">
    <property type="term" value="F:phosphotransferase activity, for other substituted phosphate groups"/>
    <property type="evidence" value="ECO:0007669"/>
    <property type="project" value="TreeGrafter"/>
</dbReference>
<keyword evidence="4 7" id="KW-0812">Transmembrane</keyword>
<dbReference type="PANTHER" id="PTHR30576:SF10">
    <property type="entry name" value="SLL5057 PROTEIN"/>
    <property type="match status" value="1"/>
</dbReference>
<feature type="transmembrane region" description="Helical" evidence="7">
    <location>
        <begin position="29"/>
        <end position="49"/>
    </location>
</feature>
<keyword evidence="3 9" id="KW-0808">Transferase</keyword>
<feature type="transmembrane region" description="Helical" evidence="7">
    <location>
        <begin position="296"/>
        <end position="316"/>
    </location>
</feature>
<feature type="transmembrane region" description="Helical" evidence="7">
    <location>
        <begin position="133"/>
        <end position="152"/>
    </location>
</feature>
<keyword evidence="6 7" id="KW-0472">Membrane</keyword>
<dbReference type="GO" id="GO:0016020">
    <property type="term" value="C:membrane"/>
    <property type="evidence" value="ECO:0007669"/>
    <property type="project" value="UniProtKB-SubCell"/>
</dbReference>
<dbReference type="Pfam" id="PF02397">
    <property type="entry name" value="Bac_transf"/>
    <property type="match status" value="1"/>
</dbReference>
<evidence type="ECO:0000256" key="6">
    <source>
        <dbReference type="ARBA" id="ARBA00023136"/>
    </source>
</evidence>
<feature type="transmembrane region" description="Helical" evidence="7">
    <location>
        <begin position="108"/>
        <end position="127"/>
    </location>
</feature>
<evidence type="ECO:0000256" key="1">
    <source>
        <dbReference type="ARBA" id="ARBA00004141"/>
    </source>
</evidence>
<comment type="caution">
    <text evidence="9">The sequence shown here is derived from an EMBL/GenBank/DDBJ whole genome shotgun (WGS) entry which is preliminary data.</text>
</comment>
<feature type="transmembrane region" description="Helical" evidence="7">
    <location>
        <begin position="69"/>
        <end position="88"/>
    </location>
</feature>
<dbReference type="AlphaFoldDB" id="A0A543PXJ8"/>
<accession>A0A543PXJ8</accession>
<gene>
    <name evidence="9" type="ORF">FHX52_1943</name>
</gene>
<sequence>MSESSSGALSHTISSISATRHRWAIVERLRLTVSDLVGALCATAVAQAMSLPDLGMDVVADRTTRVPTIPYWMLTVLVAISWTVVLGLNGSRDKRVLGSGTEEYRRILGATVWMLGGLGFVAYFLQYEVGRSYVVISLPLTLAALLATRWLWRRNLLARRALGRSSSRVLTIEDPSDIGRLAEHVSASPTSGLLVAGQVSVREREPLAENVARLAHQLDIDAVVVSSSANLSPAELSELMWALESVGADLILAPSLSGIAGPRVHTRPVEGLPLLYVQGPQYTGAMRTVKDLFDKVFSAMALVLLSPLFAVIAVAVKLTSPGPVFYRQIRVGLGGAEFRIWKFRSMADGADAHLQKLAEENGSLPPLIKIKNDKRVTSVGHFLRKWSLDELPQLINVLEGDMSLVGPRPQRPAEVSTYTATHARRLKTKPGMTGMWQVSGRSDVAWDDAVRMDLYYVENWSLSLDMVLIWRTIFAVLRGKGAY</sequence>
<evidence type="ECO:0000256" key="3">
    <source>
        <dbReference type="ARBA" id="ARBA00022679"/>
    </source>
</evidence>
<evidence type="ECO:0000313" key="10">
    <source>
        <dbReference type="Proteomes" id="UP000320085"/>
    </source>
</evidence>
<evidence type="ECO:0000259" key="8">
    <source>
        <dbReference type="Pfam" id="PF02397"/>
    </source>
</evidence>
<organism evidence="9 10">
    <name type="scientific">Humibacillus xanthopallidus</name>
    <dbReference type="NCBI Taxonomy" id="412689"/>
    <lineage>
        <taxon>Bacteria</taxon>
        <taxon>Bacillati</taxon>
        <taxon>Actinomycetota</taxon>
        <taxon>Actinomycetes</taxon>
        <taxon>Micrococcales</taxon>
        <taxon>Intrasporangiaceae</taxon>
        <taxon>Humibacillus</taxon>
    </lineage>
</organism>
<evidence type="ECO:0000313" key="9">
    <source>
        <dbReference type="EMBL" id="TQN48796.1"/>
    </source>
</evidence>
<dbReference type="Proteomes" id="UP000320085">
    <property type="component" value="Unassembled WGS sequence"/>
</dbReference>
<dbReference type="InterPro" id="IPR003362">
    <property type="entry name" value="Bact_transf"/>
</dbReference>
<dbReference type="InterPro" id="IPR017475">
    <property type="entry name" value="EPS_sugar_tfrase"/>
</dbReference>
<comment type="similarity">
    <text evidence="2">Belongs to the bacterial sugar transferase family.</text>
</comment>
<evidence type="ECO:0000256" key="5">
    <source>
        <dbReference type="ARBA" id="ARBA00022989"/>
    </source>
</evidence>
<comment type="subcellular location">
    <subcellularLocation>
        <location evidence="1">Membrane</location>
        <topology evidence="1">Multi-pass membrane protein</topology>
    </subcellularLocation>
</comment>
<dbReference type="PANTHER" id="PTHR30576">
    <property type="entry name" value="COLANIC BIOSYNTHESIS UDP-GLUCOSE LIPID CARRIER TRANSFERASE"/>
    <property type="match status" value="1"/>
</dbReference>
<dbReference type="EMBL" id="VFQF01000001">
    <property type="protein sequence ID" value="TQN48796.1"/>
    <property type="molecule type" value="Genomic_DNA"/>
</dbReference>
<evidence type="ECO:0000256" key="4">
    <source>
        <dbReference type="ARBA" id="ARBA00022692"/>
    </source>
</evidence>
<name>A0A543PXJ8_9MICO</name>
<feature type="domain" description="Bacterial sugar transferase" evidence="8">
    <location>
        <begin position="290"/>
        <end position="477"/>
    </location>
</feature>
<evidence type="ECO:0000256" key="7">
    <source>
        <dbReference type="SAM" id="Phobius"/>
    </source>
</evidence>
<dbReference type="NCBIfam" id="TIGR03025">
    <property type="entry name" value="EPS_sugtrans"/>
    <property type="match status" value="1"/>
</dbReference>
<evidence type="ECO:0000256" key="2">
    <source>
        <dbReference type="ARBA" id="ARBA00006464"/>
    </source>
</evidence>
<dbReference type="RefSeq" id="WP_185747164.1">
    <property type="nucleotide sequence ID" value="NZ_BAAAQC010000022.1"/>
</dbReference>
<keyword evidence="5 7" id="KW-1133">Transmembrane helix</keyword>